<sequence length="314" mass="34203">MGEGESKALRVWTWDVQYAEGFARGGVNGGGPAGRNAGDEELMNTWPLVTDQPYFDPSMSTTLTAHVGRRAELHCRVHSIGNRTVSWIRGRDLRILTVGRYTYTTDLRYEVLHQDGTNQWTLRIRSAQPRDQGTYECQISTKPVKAFTVFLKVLEPRGEILGSPDLYVQKASMINLTCILHNLPEPPAYVFWYHGNKDIRYSSGRGGVAVLVEKGPSTTTSHLLISSATLQDAGRYTCSSAGLSPTSVRVHVLDGEEPAAMQKNSSAALPSPLDGRAAMSNSSAVVSGATRTVKAEAVTLALVLVPAWLQLRGC</sequence>
<dbReference type="Pfam" id="PF13927">
    <property type="entry name" value="Ig_3"/>
    <property type="match status" value="1"/>
</dbReference>
<dbReference type="SMART" id="SM00406">
    <property type="entry name" value="IGv"/>
    <property type="match status" value="2"/>
</dbReference>
<gene>
    <name evidence="2" type="ORF">O3P69_006331</name>
</gene>
<dbReference type="PROSITE" id="PS50835">
    <property type="entry name" value="IG_LIKE"/>
    <property type="match status" value="2"/>
</dbReference>
<name>A0AAW0U3S2_SCYPA</name>
<proteinExistence type="predicted"/>
<evidence type="ECO:0000259" key="1">
    <source>
        <dbReference type="PROSITE" id="PS50835"/>
    </source>
</evidence>
<organism evidence="2 3">
    <name type="scientific">Scylla paramamosain</name>
    <name type="common">Mud crab</name>
    <dbReference type="NCBI Taxonomy" id="85552"/>
    <lineage>
        <taxon>Eukaryota</taxon>
        <taxon>Metazoa</taxon>
        <taxon>Ecdysozoa</taxon>
        <taxon>Arthropoda</taxon>
        <taxon>Crustacea</taxon>
        <taxon>Multicrustacea</taxon>
        <taxon>Malacostraca</taxon>
        <taxon>Eumalacostraca</taxon>
        <taxon>Eucarida</taxon>
        <taxon>Decapoda</taxon>
        <taxon>Pleocyemata</taxon>
        <taxon>Brachyura</taxon>
        <taxon>Eubrachyura</taxon>
        <taxon>Portunoidea</taxon>
        <taxon>Portunidae</taxon>
        <taxon>Portuninae</taxon>
        <taxon>Scylla</taxon>
    </lineage>
</organism>
<dbReference type="GO" id="GO:0032589">
    <property type="term" value="C:neuron projection membrane"/>
    <property type="evidence" value="ECO:0007669"/>
    <property type="project" value="TreeGrafter"/>
</dbReference>
<dbReference type="PANTHER" id="PTHR23279:SF46">
    <property type="entry name" value="DEFECTIVE PROBOSCIS EXTENSION RESPONSE 10, ISOFORM A-RELATED"/>
    <property type="match status" value="1"/>
</dbReference>
<dbReference type="InterPro" id="IPR003598">
    <property type="entry name" value="Ig_sub2"/>
</dbReference>
<dbReference type="AlphaFoldDB" id="A0AAW0U3S2"/>
<feature type="domain" description="Ig-like" evidence="1">
    <location>
        <begin position="47"/>
        <end position="148"/>
    </location>
</feature>
<accession>A0AAW0U3S2</accession>
<dbReference type="FunFam" id="2.60.40.10:FF:000533">
    <property type="entry name" value="Uncharacterized protein, isoform A"/>
    <property type="match status" value="1"/>
</dbReference>
<dbReference type="SMART" id="SM00409">
    <property type="entry name" value="IG"/>
    <property type="match status" value="2"/>
</dbReference>
<dbReference type="PANTHER" id="PTHR23279">
    <property type="entry name" value="DEFECTIVE PROBOSCIS EXTENSION RESPONSE DPR -RELATED"/>
    <property type="match status" value="1"/>
</dbReference>
<dbReference type="CDD" id="cd00096">
    <property type="entry name" value="Ig"/>
    <property type="match status" value="1"/>
</dbReference>
<reference evidence="2 3" key="1">
    <citation type="submission" date="2023-03" db="EMBL/GenBank/DDBJ databases">
        <title>High-quality genome of Scylla paramamosain provides insights in environmental adaptation.</title>
        <authorList>
            <person name="Zhang L."/>
        </authorList>
    </citation>
    <scope>NUCLEOTIDE SEQUENCE [LARGE SCALE GENOMIC DNA]</scope>
    <source>
        <strain evidence="2">LZ_2023a</strain>
        <tissue evidence="2">Muscle</tissue>
    </source>
</reference>
<dbReference type="InterPro" id="IPR003599">
    <property type="entry name" value="Ig_sub"/>
</dbReference>
<dbReference type="GO" id="GO:0050808">
    <property type="term" value="P:synapse organization"/>
    <property type="evidence" value="ECO:0007669"/>
    <property type="project" value="TreeGrafter"/>
</dbReference>
<dbReference type="InterPro" id="IPR007110">
    <property type="entry name" value="Ig-like_dom"/>
</dbReference>
<dbReference type="Pfam" id="PF07686">
    <property type="entry name" value="V-set"/>
    <property type="match status" value="1"/>
</dbReference>
<dbReference type="InterPro" id="IPR013106">
    <property type="entry name" value="Ig_V-set"/>
</dbReference>
<dbReference type="InterPro" id="IPR013783">
    <property type="entry name" value="Ig-like_fold"/>
</dbReference>
<protein>
    <recommendedName>
        <fullName evidence="1">Ig-like domain-containing protein</fullName>
    </recommendedName>
</protein>
<keyword evidence="3" id="KW-1185">Reference proteome</keyword>
<dbReference type="InterPro" id="IPR037448">
    <property type="entry name" value="Zig-8"/>
</dbReference>
<dbReference type="Proteomes" id="UP001487740">
    <property type="component" value="Unassembled WGS sequence"/>
</dbReference>
<feature type="domain" description="Ig-like" evidence="1">
    <location>
        <begin position="156"/>
        <end position="249"/>
    </location>
</feature>
<evidence type="ECO:0000313" key="2">
    <source>
        <dbReference type="EMBL" id="KAK8394058.1"/>
    </source>
</evidence>
<dbReference type="EMBL" id="JARAKH010000019">
    <property type="protein sequence ID" value="KAK8394058.1"/>
    <property type="molecule type" value="Genomic_DNA"/>
</dbReference>
<dbReference type="Gene3D" id="2.60.40.10">
    <property type="entry name" value="Immunoglobulins"/>
    <property type="match status" value="2"/>
</dbReference>
<dbReference type="InterPro" id="IPR036179">
    <property type="entry name" value="Ig-like_dom_sf"/>
</dbReference>
<dbReference type="SUPFAM" id="SSF48726">
    <property type="entry name" value="Immunoglobulin"/>
    <property type="match status" value="2"/>
</dbReference>
<dbReference type="FunFam" id="2.60.40.10:FF:000129">
    <property type="entry name" value="CLUMA_CG018772, isoform A"/>
    <property type="match status" value="1"/>
</dbReference>
<evidence type="ECO:0000313" key="3">
    <source>
        <dbReference type="Proteomes" id="UP001487740"/>
    </source>
</evidence>
<comment type="caution">
    <text evidence="2">The sequence shown here is derived from an EMBL/GenBank/DDBJ whole genome shotgun (WGS) entry which is preliminary data.</text>
</comment>
<dbReference type="SMART" id="SM00408">
    <property type="entry name" value="IGc2"/>
    <property type="match status" value="2"/>
</dbReference>